<keyword evidence="3" id="KW-1185">Reference proteome</keyword>
<feature type="domain" description="Heterokaryon incompatibility" evidence="1">
    <location>
        <begin position="206"/>
        <end position="358"/>
    </location>
</feature>
<organism evidence="2 3">
    <name type="scientific">Truncatella angustata</name>
    <dbReference type="NCBI Taxonomy" id="152316"/>
    <lineage>
        <taxon>Eukaryota</taxon>
        <taxon>Fungi</taxon>
        <taxon>Dikarya</taxon>
        <taxon>Ascomycota</taxon>
        <taxon>Pezizomycotina</taxon>
        <taxon>Sordariomycetes</taxon>
        <taxon>Xylariomycetidae</taxon>
        <taxon>Amphisphaeriales</taxon>
        <taxon>Sporocadaceae</taxon>
        <taxon>Truncatella</taxon>
    </lineage>
</organism>
<evidence type="ECO:0000313" key="2">
    <source>
        <dbReference type="EMBL" id="KAH6658674.1"/>
    </source>
</evidence>
<dbReference type="AlphaFoldDB" id="A0A9P8UUY6"/>
<dbReference type="InterPro" id="IPR010730">
    <property type="entry name" value="HET"/>
</dbReference>
<dbReference type="Proteomes" id="UP000758603">
    <property type="component" value="Unassembled WGS sequence"/>
</dbReference>
<gene>
    <name evidence="2" type="ORF">BKA67DRAFT_558692</name>
</gene>
<evidence type="ECO:0000313" key="3">
    <source>
        <dbReference type="Proteomes" id="UP000758603"/>
    </source>
</evidence>
<dbReference type="PANTHER" id="PTHR33112:SF16">
    <property type="entry name" value="HETEROKARYON INCOMPATIBILITY DOMAIN-CONTAINING PROTEIN"/>
    <property type="match status" value="1"/>
</dbReference>
<accession>A0A9P8UUY6</accession>
<dbReference type="GeneID" id="70131230"/>
<protein>
    <submittedName>
        <fullName evidence="2">Heterokaryon incompatibility protein-domain-containing protein</fullName>
    </submittedName>
</protein>
<dbReference type="RefSeq" id="XP_045962908.1">
    <property type="nucleotide sequence ID" value="XM_046102338.1"/>
</dbReference>
<reference evidence="2" key="1">
    <citation type="journal article" date="2021" name="Nat. Commun.">
        <title>Genetic determinants of endophytism in the Arabidopsis root mycobiome.</title>
        <authorList>
            <person name="Mesny F."/>
            <person name="Miyauchi S."/>
            <person name="Thiergart T."/>
            <person name="Pickel B."/>
            <person name="Atanasova L."/>
            <person name="Karlsson M."/>
            <person name="Huettel B."/>
            <person name="Barry K.W."/>
            <person name="Haridas S."/>
            <person name="Chen C."/>
            <person name="Bauer D."/>
            <person name="Andreopoulos W."/>
            <person name="Pangilinan J."/>
            <person name="LaButti K."/>
            <person name="Riley R."/>
            <person name="Lipzen A."/>
            <person name="Clum A."/>
            <person name="Drula E."/>
            <person name="Henrissat B."/>
            <person name="Kohler A."/>
            <person name="Grigoriev I.V."/>
            <person name="Martin F.M."/>
            <person name="Hacquard S."/>
        </authorList>
    </citation>
    <scope>NUCLEOTIDE SEQUENCE</scope>
    <source>
        <strain evidence="2">MPI-SDFR-AT-0073</strain>
    </source>
</reference>
<comment type="caution">
    <text evidence="2">The sequence shown here is derived from an EMBL/GenBank/DDBJ whole genome shotgun (WGS) entry which is preliminary data.</text>
</comment>
<name>A0A9P8UUY6_9PEZI</name>
<proteinExistence type="predicted"/>
<dbReference type="Pfam" id="PF06985">
    <property type="entry name" value="HET"/>
    <property type="match status" value="1"/>
</dbReference>
<dbReference type="OrthoDB" id="5428863at2759"/>
<dbReference type="PANTHER" id="PTHR33112">
    <property type="entry name" value="DOMAIN PROTEIN, PUTATIVE-RELATED"/>
    <property type="match status" value="1"/>
</dbReference>
<sequence>MATKDVASCCDVCAEVGGRLKLAMESRRRQEAIKTGRPDNEIARFGTVEEIFSRNYCTSCQALQREMQRWERDYEWSRSGDIILHVIATDPPDLGGGASLHSQPLYVMANRQALQQQSQEDREHIIMNLFFTEQAAPMDLRGRFFDTDKIDMEMIKGWIQCCETTHGERCTSNLMHHTEYTSALDRMLLVDIEQRCIVYGSLENRYIALSYVWGNVTTIRTTFANLDRMMTPGSINYDAPTSDSEMPLPETLRDLMRLARVLSVRYVWVDALCIVQDAPDMIDHLNGMATIYASAFLTVISEGTDANFGLPGIGLGARSRKRACRPLELPGMTVLLNDNMIPPNKPRIWEKRGWTFQEGLFCGRALIFEYGGTVSWKCGREFWDETYAMASESLDWVYDDPKDGAPDWRYFGLASLNFNWPDMRRWCEMAEEYYVRELTYDYDALNALAGTLSVVNKTSPGGFIWGLPAYFFDIFLLWDVTCGEEDNLSQRRDPTAGIPTWSFLGWKGGELDTLWWRFSMDHTFIEDLVRGFGHDVIVTPTVKKWFLEDQATENFIPIDNHFHTARSQPSEYICSEWRTHESDWGTSYSHPSLGEGTQFRYPVPCLQTINSDIPIKHGHSRNLRFETRMGSFSIGDVIVKGDGQSGDVNATHATLLNMDDTWAGAIRLPPSHMKGSKQTHPRQRIDLIEVAAGQVQEDAWPKILQSHGYSYHIPEWDCEDRPKATKLYEFYFVFWVECEDGVAYRKALGRVEKQAWLRVAQEHVHVTL</sequence>
<evidence type="ECO:0000259" key="1">
    <source>
        <dbReference type="Pfam" id="PF06985"/>
    </source>
</evidence>
<feature type="non-terminal residue" evidence="2">
    <location>
        <position position="768"/>
    </location>
</feature>
<dbReference type="EMBL" id="JAGPXC010000002">
    <property type="protein sequence ID" value="KAH6658674.1"/>
    <property type="molecule type" value="Genomic_DNA"/>
</dbReference>